<proteinExistence type="predicted"/>
<evidence type="ECO:0008006" key="3">
    <source>
        <dbReference type="Google" id="ProtNLM"/>
    </source>
</evidence>
<dbReference type="RefSeq" id="WP_141925519.1">
    <property type="nucleotide sequence ID" value="NZ_VFQC01000002.1"/>
</dbReference>
<dbReference type="EMBL" id="VFQC01000002">
    <property type="protein sequence ID" value="TQN28471.1"/>
    <property type="molecule type" value="Genomic_DNA"/>
</dbReference>
<name>A0A543N9I7_9ACTN</name>
<keyword evidence="2" id="KW-1185">Reference proteome</keyword>
<organism evidence="1 2">
    <name type="scientific">Haloactinospora alba</name>
    <dbReference type="NCBI Taxonomy" id="405555"/>
    <lineage>
        <taxon>Bacteria</taxon>
        <taxon>Bacillati</taxon>
        <taxon>Actinomycetota</taxon>
        <taxon>Actinomycetes</taxon>
        <taxon>Streptosporangiales</taxon>
        <taxon>Nocardiopsidaceae</taxon>
        <taxon>Haloactinospora</taxon>
    </lineage>
</organism>
<dbReference type="OrthoDB" id="69438at2"/>
<protein>
    <recommendedName>
        <fullName evidence="3">RNHCP domain-containing protein</fullName>
    </recommendedName>
</protein>
<evidence type="ECO:0000313" key="2">
    <source>
        <dbReference type="Proteomes" id="UP000317422"/>
    </source>
</evidence>
<dbReference type="Proteomes" id="UP000317422">
    <property type="component" value="Unassembled WGS sequence"/>
</dbReference>
<dbReference type="AlphaFoldDB" id="A0A543N9I7"/>
<comment type="caution">
    <text evidence="1">The sequence shown here is derived from an EMBL/GenBank/DDBJ whole genome shotgun (WGS) entry which is preliminary data.</text>
</comment>
<reference evidence="1 2" key="1">
    <citation type="submission" date="2019-06" db="EMBL/GenBank/DDBJ databases">
        <title>Sequencing the genomes of 1000 actinobacteria strains.</title>
        <authorList>
            <person name="Klenk H.-P."/>
        </authorList>
    </citation>
    <scope>NUCLEOTIDE SEQUENCE [LARGE SCALE GENOMIC DNA]</scope>
    <source>
        <strain evidence="1 2">DSM 45015</strain>
    </source>
</reference>
<accession>A0A543N9I7</accession>
<gene>
    <name evidence="1" type="ORF">FHX37_3816</name>
</gene>
<sequence>MPRRTHLVCLPCRAAFKHDPFPQREHRCPRCGGPMVDAGPQLAVPPRRDRAGWRVLAGVLRAGVTFHPRCGCCNDGPGYRPRTPREFRRWDGP</sequence>
<evidence type="ECO:0000313" key="1">
    <source>
        <dbReference type="EMBL" id="TQN28471.1"/>
    </source>
</evidence>